<keyword evidence="2" id="KW-1185">Reference proteome</keyword>
<accession>A0A9D4RBS7</accession>
<dbReference type="AlphaFoldDB" id="A0A9D4RBS7"/>
<comment type="caution">
    <text evidence="1">The sequence shown here is derived from an EMBL/GenBank/DDBJ whole genome shotgun (WGS) entry which is preliminary data.</text>
</comment>
<evidence type="ECO:0000313" key="1">
    <source>
        <dbReference type="EMBL" id="KAH3862606.1"/>
    </source>
</evidence>
<organism evidence="1 2">
    <name type="scientific">Dreissena polymorpha</name>
    <name type="common">Zebra mussel</name>
    <name type="synonym">Mytilus polymorpha</name>
    <dbReference type="NCBI Taxonomy" id="45954"/>
    <lineage>
        <taxon>Eukaryota</taxon>
        <taxon>Metazoa</taxon>
        <taxon>Spiralia</taxon>
        <taxon>Lophotrochozoa</taxon>
        <taxon>Mollusca</taxon>
        <taxon>Bivalvia</taxon>
        <taxon>Autobranchia</taxon>
        <taxon>Heteroconchia</taxon>
        <taxon>Euheterodonta</taxon>
        <taxon>Imparidentia</taxon>
        <taxon>Neoheterodontei</taxon>
        <taxon>Myida</taxon>
        <taxon>Dreissenoidea</taxon>
        <taxon>Dreissenidae</taxon>
        <taxon>Dreissena</taxon>
    </lineage>
</organism>
<name>A0A9D4RBS7_DREPO</name>
<protein>
    <submittedName>
        <fullName evidence="1">Uncharacterized protein</fullName>
    </submittedName>
</protein>
<evidence type="ECO:0000313" key="2">
    <source>
        <dbReference type="Proteomes" id="UP000828390"/>
    </source>
</evidence>
<gene>
    <name evidence="1" type="ORF">DPMN_025575</name>
</gene>
<reference evidence="1" key="1">
    <citation type="journal article" date="2019" name="bioRxiv">
        <title>The Genome of the Zebra Mussel, Dreissena polymorpha: A Resource for Invasive Species Research.</title>
        <authorList>
            <person name="McCartney M.A."/>
            <person name="Auch B."/>
            <person name="Kono T."/>
            <person name="Mallez S."/>
            <person name="Zhang Y."/>
            <person name="Obille A."/>
            <person name="Becker A."/>
            <person name="Abrahante J.E."/>
            <person name="Garbe J."/>
            <person name="Badalamenti J.P."/>
            <person name="Herman A."/>
            <person name="Mangelson H."/>
            <person name="Liachko I."/>
            <person name="Sullivan S."/>
            <person name="Sone E.D."/>
            <person name="Koren S."/>
            <person name="Silverstein K.A.T."/>
            <person name="Beckman K.B."/>
            <person name="Gohl D.M."/>
        </authorList>
    </citation>
    <scope>NUCLEOTIDE SEQUENCE</scope>
    <source>
        <strain evidence="1">Duluth1</strain>
        <tissue evidence="1">Whole animal</tissue>
    </source>
</reference>
<proteinExistence type="predicted"/>
<dbReference type="Proteomes" id="UP000828390">
    <property type="component" value="Unassembled WGS sequence"/>
</dbReference>
<dbReference type="EMBL" id="JAIWYP010000002">
    <property type="protein sequence ID" value="KAH3862606.1"/>
    <property type="molecule type" value="Genomic_DNA"/>
</dbReference>
<sequence>MKTTEYKRNVKHSKISKAVSGDAAFLRSPPSDMCAASQYQCSLRNSRKDLYSEAL</sequence>
<reference evidence="1" key="2">
    <citation type="submission" date="2020-11" db="EMBL/GenBank/DDBJ databases">
        <authorList>
            <person name="McCartney M.A."/>
            <person name="Auch B."/>
            <person name="Kono T."/>
            <person name="Mallez S."/>
            <person name="Becker A."/>
            <person name="Gohl D.M."/>
            <person name="Silverstein K.A.T."/>
            <person name="Koren S."/>
            <person name="Bechman K.B."/>
            <person name="Herman A."/>
            <person name="Abrahante J.E."/>
            <person name="Garbe J."/>
        </authorList>
    </citation>
    <scope>NUCLEOTIDE SEQUENCE</scope>
    <source>
        <strain evidence="1">Duluth1</strain>
        <tissue evidence="1">Whole animal</tissue>
    </source>
</reference>